<feature type="chain" id="PRO_5017818082" description="Oxygen tolerance protein BatD" evidence="2">
    <location>
        <begin position="20"/>
        <end position="298"/>
    </location>
</feature>
<keyword evidence="4" id="KW-1185">Reference proteome</keyword>
<dbReference type="AlphaFoldDB" id="A0A3E0DG18"/>
<evidence type="ECO:0000256" key="1">
    <source>
        <dbReference type="SAM" id="Phobius"/>
    </source>
</evidence>
<evidence type="ECO:0000313" key="3">
    <source>
        <dbReference type="EMBL" id="REG81669.1"/>
    </source>
</evidence>
<evidence type="ECO:0000256" key="2">
    <source>
        <dbReference type="SAM" id="SignalP"/>
    </source>
</evidence>
<evidence type="ECO:0000313" key="4">
    <source>
        <dbReference type="Proteomes" id="UP000256405"/>
    </source>
</evidence>
<name>A0A3E0DG18_9BACT</name>
<evidence type="ECO:0008006" key="5">
    <source>
        <dbReference type="Google" id="ProtNLM"/>
    </source>
</evidence>
<keyword evidence="1" id="KW-0812">Transmembrane</keyword>
<reference evidence="3 4" key="1">
    <citation type="submission" date="2018-08" db="EMBL/GenBank/DDBJ databases">
        <title>Genomic Encyclopedia of Archaeal and Bacterial Type Strains, Phase II (KMG-II): from individual species to whole genera.</title>
        <authorList>
            <person name="Goeker M."/>
        </authorList>
    </citation>
    <scope>NUCLEOTIDE SEQUENCE [LARGE SCALE GENOMIC DNA]</scope>
    <source>
        <strain evidence="3 4">DSM 15986</strain>
    </source>
</reference>
<gene>
    <name evidence="3" type="ORF">C8N25_12513</name>
</gene>
<feature type="transmembrane region" description="Helical" evidence="1">
    <location>
        <begin position="151"/>
        <end position="174"/>
    </location>
</feature>
<dbReference type="OrthoDB" id="848790at2"/>
<comment type="caution">
    <text evidence="3">The sequence shown here is derived from an EMBL/GenBank/DDBJ whole genome shotgun (WGS) entry which is preliminary data.</text>
</comment>
<keyword evidence="1" id="KW-1133">Transmembrane helix</keyword>
<protein>
    <recommendedName>
        <fullName evidence="5">Oxygen tolerance protein BatD</fullName>
    </recommendedName>
</protein>
<accession>A0A3E0DG18</accession>
<keyword evidence="2" id="KW-0732">Signal</keyword>
<dbReference type="Proteomes" id="UP000256405">
    <property type="component" value="Unassembled WGS sequence"/>
</dbReference>
<dbReference type="RefSeq" id="WP_086542845.1">
    <property type="nucleotide sequence ID" value="NZ_MSSW01000056.1"/>
</dbReference>
<organism evidence="3 4">
    <name type="scientific">Algoriphagus antarcticus</name>
    <dbReference type="NCBI Taxonomy" id="238540"/>
    <lineage>
        <taxon>Bacteria</taxon>
        <taxon>Pseudomonadati</taxon>
        <taxon>Bacteroidota</taxon>
        <taxon>Cytophagia</taxon>
        <taxon>Cytophagales</taxon>
        <taxon>Cyclobacteriaceae</taxon>
        <taxon>Algoriphagus</taxon>
    </lineage>
</organism>
<sequence length="298" mass="34428">MAKTLKLIFFLLIPFLSNAQQISVDGYFMQDSAKLGERVGYVLKATYPQSSQLIFPDSTFDFSPLVLLEKKTFISYTQDSVTQDSTIYYLSNFSLDPSSFLTLPVYELARYDSVVHYPLEAELKLKFTLDSIPEELVFQENNIYQPLEKSLNWIIIGIILGGILLLLGALYFLFADKVQEYWKERREKRRWAQFEKRWKTQTALLSESPSIGAADEVIGLWKGYMESITKLPVREWTSSEIGERMDNPEIFKALRAIDLIIYAGESSKSEEATTYLLEVAREKYQEKQTKIKHERAAV</sequence>
<proteinExistence type="predicted"/>
<keyword evidence="1" id="KW-0472">Membrane</keyword>
<feature type="signal peptide" evidence="2">
    <location>
        <begin position="1"/>
        <end position="19"/>
    </location>
</feature>
<dbReference type="EMBL" id="QUNF01000025">
    <property type="protein sequence ID" value="REG81669.1"/>
    <property type="molecule type" value="Genomic_DNA"/>
</dbReference>